<dbReference type="AlphaFoldDB" id="A0A380RUM4"/>
<dbReference type="RefSeq" id="WP_109571943.1">
    <property type="nucleotide sequence ID" value="NZ_UHJL01000001.1"/>
</dbReference>
<reference evidence="2 3" key="1">
    <citation type="submission" date="2017-08" db="EMBL/GenBank/DDBJ databases">
        <authorList>
            <person name="de Groot N.N."/>
        </authorList>
    </citation>
    <scope>NUCLEOTIDE SEQUENCE [LARGE SCALE GENOMIC DNA]</scope>
    <source>
        <strain evidence="2 3">HM2</strain>
    </source>
</reference>
<dbReference type="GO" id="GO:0016747">
    <property type="term" value="F:acyltransferase activity, transferring groups other than amino-acyl groups"/>
    <property type="evidence" value="ECO:0007669"/>
    <property type="project" value="InterPro"/>
</dbReference>
<name>A0A380RUM4_FIBSU</name>
<evidence type="ECO:0000313" key="2">
    <source>
        <dbReference type="EMBL" id="SUQ19238.1"/>
    </source>
</evidence>
<gene>
    <name evidence="2" type="ORF">SAMN05661053_0467</name>
</gene>
<protein>
    <submittedName>
        <fullName evidence="2">Protein N-acetyltransferase, RimJ/RimL family</fullName>
    </submittedName>
</protein>
<dbReference type="Gene3D" id="3.40.630.30">
    <property type="match status" value="1"/>
</dbReference>
<keyword evidence="2" id="KW-0808">Transferase</keyword>
<evidence type="ECO:0000259" key="1">
    <source>
        <dbReference type="Pfam" id="PF13302"/>
    </source>
</evidence>
<feature type="domain" description="N-acetyltransferase" evidence="1">
    <location>
        <begin position="51"/>
        <end position="173"/>
    </location>
</feature>
<dbReference type="SUPFAM" id="SSF55729">
    <property type="entry name" value="Acyl-CoA N-acyltransferases (Nat)"/>
    <property type="match status" value="1"/>
</dbReference>
<proteinExistence type="predicted"/>
<dbReference type="EMBL" id="UHJL01000001">
    <property type="protein sequence ID" value="SUQ19238.1"/>
    <property type="molecule type" value="Genomic_DNA"/>
</dbReference>
<evidence type="ECO:0000313" key="3">
    <source>
        <dbReference type="Proteomes" id="UP000255423"/>
    </source>
</evidence>
<dbReference type="InterPro" id="IPR000182">
    <property type="entry name" value="GNAT_dom"/>
</dbReference>
<dbReference type="Pfam" id="PF13302">
    <property type="entry name" value="Acetyltransf_3"/>
    <property type="match status" value="1"/>
</dbReference>
<dbReference type="Proteomes" id="UP000255423">
    <property type="component" value="Unassembled WGS sequence"/>
</dbReference>
<accession>A0A380RUM4</accession>
<sequence>MLYKLAHILRDKFGFLWNIIECCNAFVFSLTHKCALQKIPAILNECSGLFTLRMATSVDAAPLAKFFSEQPEDAFKFFKPHAFDEKTLSKIIRNKAFLMFLVLDGEKIVGYFFLRCFVNGKCFKGYIVDNSYMGRGIAKLEGLAMNKINEVLGLRMFGSISPENPASMAVAKAVNEVKILSTLDNGDYYIEFLPKAVNV</sequence>
<organism evidence="2 3">
    <name type="scientific">Fibrobacter succinogenes</name>
    <name type="common">Bacteroides succinogenes</name>
    <dbReference type="NCBI Taxonomy" id="833"/>
    <lineage>
        <taxon>Bacteria</taxon>
        <taxon>Pseudomonadati</taxon>
        <taxon>Fibrobacterota</taxon>
        <taxon>Fibrobacteria</taxon>
        <taxon>Fibrobacterales</taxon>
        <taxon>Fibrobacteraceae</taxon>
        <taxon>Fibrobacter</taxon>
    </lineage>
</organism>
<dbReference type="InterPro" id="IPR016181">
    <property type="entry name" value="Acyl_CoA_acyltransferase"/>
</dbReference>